<protein>
    <submittedName>
        <fullName evidence="1">Uncharacterized protein</fullName>
    </submittedName>
</protein>
<proteinExistence type="predicted"/>
<gene>
    <name evidence="1" type="ORF">H8K20_12185</name>
</gene>
<evidence type="ECO:0000313" key="1">
    <source>
        <dbReference type="EMBL" id="MBC3517149.1"/>
    </source>
</evidence>
<dbReference type="Proteomes" id="UP000597668">
    <property type="component" value="Unassembled WGS sequence"/>
</dbReference>
<evidence type="ECO:0000313" key="2">
    <source>
        <dbReference type="Proteomes" id="UP000597668"/>
    </source>
</evidence>
<accession>A0A8J6INZ0</accession>
<organism evidence="1 2">
    <name type="scientific">Neobittarella massiliensis</name>
    <name type="common">ex Bilen et al. 2018</name>
    <dbReference type="NCBI Taxonomy" id="2041842"/>
    <lineage>
        <taxon>Bacteria</taxon>
        <taxon>Bacillati</taxon>
        <taxon>Bacillota</taxon>
        <taxon>Clostridia</taxon>
        <taxon>Eubacteriales</taxon>
        <taxon>Oscillospiraceae</taxon>
        <taxon>Neobittarella (ex Bilen et al. 2018)</taxon>
    </lineage>
</organism>
<sequence length="66" mass="7587">MAQITKHRGDKETFVVQIQYRQNATWQGKVTWADKDETKSFRSALELIKLIDSALDESESTVSQND</sequence>
<dbReference type="EMBL" id="JACOGI010000003">
    <property type="protein sequence ID" value="MBC3517149.1"/>
    <property type="molecule type" value="Genomic_DNA"/>
</dbReference>
<name>A0A8J6INZ0_9FIRM</name>
<comment type="caution">
    <text evidence="1">The sequence shown here is derived from an EMBL/GenBank/DDBJ whole genome shotgun (WGS) entry which is preliminary data.</text>
</comment>
<dbReference type="AlphaFoldDB" id="A0A8J6INZ0"/>
<dbReference type="OrthoDB" id="2086691at2"/>
<reference evidence="1" key="1">
    <citation type="submission" date="2020-08" db="EMBL/GenBank/DDBJ databases">
        <authorList>
            <person name="Liu C."/>
            <person name="Sun Q."/>
        </authorList>
    </citation>
    <scope>NUCLEOTIDE SEQUENCE</scope>
    <source>
        <strain evidence="1">NSJ-65</strain>
    </source>
</reference>
<keyword evidence="2" id="KW-1185">Reference proteome</keyword>